<keyword evidence="1" id="KW-0732">Signal</keyword>
<dbReference type="OrthoDB" id="9771966at2"/>
<dbReference type="PROSITE" id="PS51257">
    <property type="entry name" value="PROKAR_LIPOPROTEIN"/>
    <property type="match status" value="1"/>
</dbReference>
<evidence type="ECO:0000313" key="2">
    <source>
        <dbReference type="EMBL" id="OWQ49913.1"/>
    </source>
</evidence>
<dbReference type="InterPro" id="IPR002591">
    <property type="entry name" value="Phosphodiest/P_Trfase"/>
</dbReference>
<evidence type="ECO:0000256" key="1">
    <source>
        <dbReference type="SAM" id="SignalP"/>
    </source>
</evidence>
<comment type="caution">
    <text evidence="2">The sequence shown here is derived from an EMBL/GenBank/DDBJ whole genome shotgun (WGS) entry which is preliminary data.</text>
</comment>
<dbReference type="Gene3D" id="3.30.1360.180">
    <property type="match status" value="1"/>
</dbReference>
<dbReference type="Gene3D" id="3.40.720.10">
    <property type="entry name" value="Alkaline Phosphatase, subunit A"/>
    <property type="match status" value="1"/>
</dbReference>
<dbReference type="GO" id="GO:0016787">
    <property type="term" value="F:hydrolase activity"/>
    <property type="evidence" value="ECO:0007669"/>
    <property type="project" value="UniProtKB-ARBA"/>
</dbReference>
<dbReference type="Proteomes" id="UP000198157">
    <property type="component" value="Unassembled WGS sequence"/>
</dbReference>
<dbReference type="PANTHER" id="PTHR10151:SF120">
    <property type="entry name" value="BIS(5'-ADENOSYL)-TRIPHOSPHATASE"/>
    <property type="match status" value="1"/>
</dbReference>
<accession>A0A246HHY7</accession>
<gene>
    <name evidence="2" type="ORF">CEE60_18160</name>
</gene>
<feature type="chain" id="PRO_5013303875" evidence="1">
    <location>
        <begin position="21"/>
        <end position="420"/>
    </location>
</feature>
<reference evidence="2 3" key="1">
    <citation type="submission" date="2017-06" db="EMBL/GenBank/DDBJ databases">
        <authorList>
            <person name="Kim H.J."/>
            <person name="Triplett B.A."/>
        </authorList>
    </citation>
    <scope>NUCLEOTIDE SEQUENCE [LARGE SCALE GENOMIC DNA]</scope>
    <source>
        <strain evidence="2 3">13146</strain>
    </source>
</reference>
<feature type="signal peptide" evidence="1">
    <location>
        <begin position="1"/>
        <end position="20"/>
    </location>
</feature>
<dbReference type="CDD" id="cd16018">
    <property type="entry name" value="Enpp"/>
    <property type="match status" value="1"/>
</dbReference>
<dbReference type="InterPro" id="IPR017850">
    <property type="entry name" value="Alkaline_phosphatase_core_sf"/>
</dbReference>
<protein>
    <submittedName>
        <fullName evidence="2">Alkaline phosphatase family protein</fullName>
    </submittedName>
</protein>
<dbReference type="Pfam" id="PF01663">
    <property type="entry name" value="Phosphodiest"/>
    <property type="match status" value="1"/>
</dbReference>
<evidence type="ECO:0000313" key="3">
    <source>
        <dbReference type="Proteomes" id="UP000198157"/>
    </source>
</evidence>
<proteinExistence type="predicted"/>
<dbReference type="SUPFAM" id="SSF53649">
    <property type="entry name" value="Alkaline phosphatase-like"/>
    <property type="match status" value="1"/>
</dbReference>
<dbReference type="PANTHER" id="PTHR10151">
    <property type="entry name" value="ECTONUCLEOTIDE PYROPHOSPHATASE/PHOSPHODIESTERASE"/>
    <property type="match status" value="1"/>
</dbReference>
<name>A0A246HHY7_STEMA</name>
<sequence>MISVRLSLPLAAALSLAACATPPSTPPRAAAATAVLASPATAPKLLLVSIDGLRADMLDRGLSPNLSRIIDSGVRARWMTPSYPALTFPNHYTIVTGLRPDHHGIIHNSMEEAELGSFRLNLREAVTDARWWGGEPIWVGAEKAGVRTATLSWPGSEAAIQGVRPSQWREYDSTVSLPDRVDQVLSWLGQTDPQAPRLVTLYMEQVDHAGHDHGPESPEYAAAIGEVDTAIGRLLDGLQARGLADSTNLIVVSDHGMASVPEGQVIATEDMVDPSIAKDVSVGQSVGFAPLPGKQRQAEKILLGAHAHYDCWRRDALPPRWAYGSHPRIPPILCQMHEGWDALTRERIATRKPGNRGSHGYDNDLPSMRAVFIARGPSFQQGKTLPGFDNVDVYPLLTRLLGVPAAPNDGDPERLLPALR</sequence>
<organism evidence="2 3">
    <name type="scientific">Stenotrophomonas maltophilia</name>
    <name type="common">Pseudomonas maltophilia</name>
    <name type="synonym">Xanthomonas maltophilia</name>
    <dbReference type="NCBI Taxonomy" id="40324"/>
    <lineage>
        <taxon>Bacteria</taxon>
        <taxon>Pseudomonadati</taxon>
        <taxon>Pseudomonadota</taxon>
        <taxon>Gammaproteobacteria</taxon>
        <taxon>Lysobacterales</taxon>
        <taxon>Lysobacteraceae</taxon>
        <taxon>Stenotrophomonas</taxon>
        <taxon>Stenotrophomonas maltophilia group</taxon>
    </lineage>
</organism>
<dbReference type="EMBL" id="NIVS01000055">
    <property type="protein sequence ID" value="OWQ49913.1"/>
    <property type="molecule type" value="Genomic_DNA"/>
</dbReference>
<dbReference type="AlphaFoldDB" id="A0A246HHY7"/>